<dbReference type="SUPFAM" id="SSF53474">
    <property type="entry name" value="alpha/beta-Hydrolases"/>
    <property type="match status" value="1"/>
</dbReference>
<dbReference type="InterPro" id="IPR000073">
    <property type="entry name" value="AB_hydrolase_1"/>
</dbReference>
<organism evidence="2 3">
    <name type="scientific">Trematosphaeria pertusa</name>
    <dbReference type="NCBI Taxonomy" id="390896"/>
    <lineage>
        <taxon>Eukaryota</taxon>
        <taxon>Fungi</taxon>
        <taxon>Dikarya</taxon>
        <taxon>Ascomycota</taxon>
        <taxon>Pezizomycotina</taxon>
        <taxon>Dothideomycetes</taxon>
        <taxon>Pleosporomycetidae</taxon>
        <taxon>Pleosporales</taxon>
        <taxon>Massarineae</taxon>
        <taxon>Trematosphaeriaceae</taxon>
        <taxon>Trematosphaeria</taxon>
    </lineage>
</organism>
<dbReference type="PRINTS" id="PR00412">
    <property type="entry name" value="EPOXHYDRLASE"/>
</dbReference>
<dbReference type="Pfam" id="PF00561">
    <property type="entry name" value="Abhydrolase_1"/>
    <property type="match status" value="1"/>
</dbReference>
<proteinExistence type="predicted"/>
<gene>
    <name evidence="2" type="ORF">BU26DRAFT_558527</name>
</gene>
<dbReference type="InterPro" id="IPR050266">
    <property type="entry name" value="AB_hydrolase_sf"/>
</dbReference>
<keyword evidence="3" id="KW-1185">Reference proteome</keyword>
<protein>
    <submittedName>
        <fullName evidence="2">Alpha/beta hydrolase fold family protein</fullName>
    </submittedName>
</protein>
<dbReference type="GO" id="GO:0016020">
    <property type="term" value="C:membrane"/>
    <property type="evidence" value="ECO:0007669"/>
    <property type="project" value="TreeGrafter"/>
</dbReference>
<accession>A0A6A6J2P1</accession>
<dbReference type="InterPro" id="IPR000639">
    <property type="entry name" value="Epox_hydrolase-like"/>
</dbReference>
<dbReference type="EMBL" id="ML987189">
    <property type="protein sequence ID" value="KAF2257115.1"/>
    <property type="molecule type" value="Genomic_DNA"/>
</dbReference>
<dbReference type="AlphaFoldDB" id="A0A6A6J2P1"/>
<dbReference type="Gene3D" id="3.40.50.1820">
    <property type="entry name" value="alpha/beta hydrolase"/>
    <property type="match status" value="1"/>
</dbReference>
<dbReference type="GeneID" id="54585905"/>
<dbReference type="PANTHER" id="PTHR43798:SF33">
    <property type="entry name" value="HYDROLASE, PUTATIVE (AFU_ORTHOLOGUE AFUA_2G14860)-RELATED"/>
    <property type="match status" value="1"/>
</dbReference>
<name>A0A6A6J2P1_9PLEO</name>
<reference evidence="2" key="1">
    <citation type="journal article" date="2020" name="Stud. Mycol.">
        <title>101 Dothideomycetes genomes: a test case for predicting lifestyles and emergence of pathogens.</title>
        <authorList>
            <person name="Haridas S."/>
            <person name="Albert R."/>
            <person name="Binder M."/>
            <person name="Bloem J."/>
            <person name="Labutti K."/>
            <person name="Salamov A."/>
            <person name="Andreopoulos B."/>
            <person name="Baker S."/>
            <person name="Barry K."/>
            <person name="Bills G."/>
            <person name="Bluhm B."/>
            <person name="Cannon C."/>
            <person name="Castanera R."/>
            <person name="Culley D."/>
            <person name="Daum C."/>
            <person name="Ezra D."/>
            <person name="Gonzalez J."/>
            <person name="Henrissat B."/>
            <person name="Kuo A."/>
            <person name="Liang C."/>
            <person name="Lipzen A."/>
            <person name="Lutzoni F."/>
            <person name="Magnuson J."/>
            <person name="Mondo S."/>
            <person name="Nolan M."/>
            <person name="Ohm R."/>
            <person name="Pangilinan J."/>
            <person name="Park H.-J."/>
            <person name="Ramirez L."/>
            <person name="Alfaro M."/>
            <person name="Sun H."/>
            <person name="Tritt A."/>
            <person name="Yoshinaga Y."/>
            <person name="Zwiers L.-H."/>
            <person name="Turgeon B."/>
            <person name="Goodwin S."/>
            <person name="Spatafora J."/>
            <person name="Crous P."/>
            <person name="Grigoriev I."/>
        </authorList>
    </citation>
    <scope>NUCLEOTIDE SEQUENCE</scope>
    <source>
        <strain evidence="2">CBS 122368</strain>
    </source>
</reference>
<dbReference type="PANTHER" id="PTHR43798">
    <property type="entry name" value="MONOACYLGLYCEROL LIPASE"/>
    <property type="match status" value="1"/>
</dbReference>
<dbReference type="GO" id="GO:0046464">
    <property type="term" value="P:acylglycerol catabolic process"/>
    <property type="evidence" value="ECO:0007669"/>
    <property type="project" value="TreeGrafter"/>
</dbReference>
<evidence type="ECO:0000313" key="2">
    <source>
        <dbReference type="EMBL" id="KAF2257115.1"/>
    </source>
</evidence>
<evidence type="ECO:0000259" key="1">
    <source>
        <dbReference type="Pfam" id="PF00561"/>
    </source>
</evidence>
<feature type="domain" description="AB hydrolase-1" evidence="1">
    <location>
        <begin position="30"/>
        <end position="281"/>
    </location>
</feature>
<sequence length="297" mass="33285">MPNTKTVRVPHLGGITAAYQTPAPIDKSKPTLIMVNSFTTSSELYRDQYANEKLTSAMNLVAIELLGHGQTRTETENWTYWDTAIMNLQVMDALDIEKAFVLGTSQGGWITVRMALLAPKKILGIIPLGTSLDFESPRTRDLGCWNAPEVLMPSISEATTNDYTPDFAPSDDYCNYLVDIGFGKNCAKDVRDYWTKTIKSNYPGNDGRKRFRMAAINLRDRDGLHNRLWDVKCPVLWLHGTDDAVYSVANAEEEIKLFKNSPDARLVTVKGGQHFLSFSHPKEVAENLIQFVGKYGK</sequence>
<evidence type="ECO:0000313" key="3">
    <source>
        <dbReference type="Proteomes" id="UP000800094"/>
    </source>
</evidence>
<dbReference type="GO" id="GO:0047372">
    <property type="term" value="F:monoacylglycerol lipase activity"/>
    <property type="evidence" value="ECO:0007669"/>
    <property type="project" value="TreeGrafter"/>
</dbReference>
<dbReference type="InterPro" id="IPR029058">
    <property type="entry name" value="AB_hydrolase_fold"/>
</dbReference>
<dbReference type="Proteomes" id="UP000800094">
    <property type="component" value="Unassembled WGS sequence"/>
</dbReference>
<dbReference type="OrthoDB" id="19657at2759"/>
<keyword evidence="2" id="KW-0378">Hydrolase</keyword>
<dbReference type="RefSeq" id="XP_033692119.1">
    <property type="nucleotide sequence ID" value="XM_033832575.1"/>
</dbReference>